<protein>
    <recommendedName>
        <fullName evidence="1">HNH nuclease domain-containing protein</fullName>
    </recommendedName>
</protein>
<dbReference type="InterPro" id="IPR003615">
    <property type="entry name" value="HNH_nuc"/>
</dbReference>
<name>A0AA50IHM5_9CAUD</name>
<evidence type="ECO:0000313" key="2">
    <source>
        <dbReference type="EMBL" id="WLW41076.1"/>
    </source>
</evidence>
<dbReference type="SUPFAM" id="SSF54060">
    <property type="entry name" value="His-Me finger endonucleases"/>
    <property type="match status" value="1"/>
</dbReference>
<dbReference type="Pfam" id="PF13392">
    <property type="entry name" value="HNH_3"/>
    <property type="match status" value="1"/>
</dbReference>
<proteinExistence type="predicted"/>
<gene>
    <name evidence="2" type="ORF">MJOCIBJJ_00010</name>
</gene>
<evidence type="ECO:0000313" key="3">
    <source>
        <dbReference type="Proteomes" id="UP001236683"/>
    </source>
</evidence>
<organism evidence="2 3">
    <name type="scientific">Serratia phage KKP 3708</name>
    <dbReference type="NCBI Taxonomy" id="3041362"/>
    <lineage>
        <taxon>Viruses</taxon>
        <taxon>Duplodnaviria</taxon>
        <taxon>Heunggongvirae</taxon>
        <taxon>Uroviricota</taxon>
        <taxon>Caudoviricetes</taxon>
        <taxon>Autographivirales</taxon>
        <taxon>Autotranscriptaviridae</taxon>
        <taxon>Studiervirinae</taxon>
        <taxon>Przondovirus</taxon>
        <taxon>Przondovirus KKP3708</taxon>
    </lineage>
</organism>
<feature type="domain" description="HNH nuclease" evidence="1">
    <location>
        <begin position="4"/>
        <end position="36"/>
    </location>
</feature>
<reference evidence="2 3" key="1">
    <citation type="submission" date="2023-05" db="EMBL/GenBank/DDBJ databases">
        <title>Genome analysis of newly isolated bacteriophages.</title>
        <authorList>
            <person name="Wojcicki M."/>
            <person name="Swider O."/>
            <person name="Srednicka P."/>
            <person name="Shymialevich D."/>
        </authorList>
    </citation>
    <scope>NUCLEOTIDE SEQUENCE [LARGE SCALE GENOMIC DNA]</scope>
</reference>
<evidence type="ECO:0000259" key="1">
    <source>
        <dbReference type="Pfam" id="PF13392"/>
    </source>
</evidence>
<accession>A0AA50IHM5</accession>
<dbReference type="InterPro" id="IPR044925">
    <property type="entry name" value="His-Me_finger_sf"/>
</dbReference>
<sequence>MLNFGVIPEDMVIDHINRNPSDNRIENLRVVTQSVNLSNVGVRSHCRSGEKYISLDVRTGRFSVRIKRKSYGTYGTLEEAIAVRDAN</sequence>
<dbReference type="Proteomes" id="UP001236683">
    <property type="component" value="Segment"/>
</dbReference>
<dbReference type="EMBL" id="OR067836">
    <property type="protein sequence ID" value="WLW41076.1"/>
    <property type="molecule type" value="Genomic_DNA"/>
</dbReference>
<dbReference type="Gene3D" id="3.90.75.20">
    <property type="match status" value="1"/>
</dbReference>
<keyword evidence="3" id="KW-1185">Reference proteome</keyword>